<dbReference type="Gene3D" id="3.40.190.170">
    <property type="entry name" value="Bacterial extracellular solute-binding protein, family 7"/>
    <property type="match status" value="1"/>
</dbReference>
<accession>W1N5N1</accession>
<dbReference type="RefSeq" id="WP_021819401.1">
    <property type="nucleotide sequence ID" value="NZ_AVBC01000035.1"/>
</dbReference>
<evidence type="ECO:0000313" key="5">
    <source>
        <dbReference type="EMBL" id="ERL50877.1"/>
    </source>
</evidence>
<dbReference type="AlphaFoldDB" id="W1N5N1"/>
<dbReference type="PIRSF" id="PIRSF006470">
    <property type="entry name" value="DctB"/>
    <property type="match status" value="1"/>
</dbReference>
<dbReference type="PANTHER" id="PTHR33376:SF7">
    <property type="entry name" value="C4-DICARBOXYLATE-BINDING PROTEIN DCTB"/>
    <property type="match status" value="1"/>
</dbReference>
<organism evidence="5 6">
    <name type="scientific">Halomonas huangheensis</name>
    <dbReference type="NCBI Taxonomy" id="1178482"/>
    <lineage>
        <taxon>Bacteria</taxon>
        <taxon>Pseudomonadati</taxon>
        <taxon>Pseudomonadota</taxon>
        <taxon>Gammaproteobacteria</taxon>
        <taxon>Oceanospirillales</taxon>
        <taxon>Halomonadaceae</taxon>
        <taxon>Halomonas</taxon>
    </lineage>
</organism>
<keyword evidence="6" id="KW-1185">Reference proteome</keyword>
<dbReference type="NCBIfam" id="TIGR00787">
    <property type="entry name" value="dctP"/>
    <property type="match status" value="1"/>
</dbReference>
<name>W1N5N1_9GAMM</name>
<dbReference type="PROSITE" id="PS51257">
    <property type="entry name" value="PROKAR_LIPOPROTEIN"/>
    <property type="match status" value="1"/>
</dbReference>
<evidence type="ECO:0000256" key="4">
    <source>
        <dbReference type="SAM" id="SignalP"/>
    </source>
</evidence>
<sequence>MKIRALSLAMFGVLGCASASVQAMDIKLGHVLAPTHSWHIAAEGFAEEVSDATQGRVNFQLFPSGQLGNEKTMVEGMQIGSVPAGLIGCSSFDPLDARFGIVELPYSWDSREQAYAAYDGELGAALEDLAEQYNMKILGWWELGFRHVTNNKGPITTPEDLAGLKIRVTPNRMRLDTFTALGASPAPLAFGELYSALQQGVFDAQENPLSIIDSSSFYEVQDYVSLTGHVWVPACLTMSQHVWQRISEEDQQAVQQAAEHWANEQRAMAQQDDERLAAELESHGMQINEVDLPAFRDAVQGVWADYEEVFGTELMDLVRQYQQAP</sequence>
<dbReference type="STRING" id="1178482.AR456_20130"/>
<evidence type="ECO:0000313" key="6">
    <source>
        <dbReference type="Proteomes" id="UP000019113"/>
    </source>
</evidence>
<dbReference type="OrthoDB" id="9771186at2"/>
<dbReference type="NCBIfam" id="NF037995">
    <property type="entry name" value="TRAP_S1"/>
    <property type="match status" value="1"/>
</dbReference>
<dbReference type="KEGG" id="hhu:AR456_20130"/>
<proteinExistence type="inferred from homology"/>
<dbReference type="InterPro" id="IPR018389">
    <property type="entry name" value="DctP_fam"/>
</dbReference>
<dbReference type="eggNOG" id="COG1638">
    <property type="taxonomic scope" value="Bacteria"/>
</dbReference>
<dbReference type="Pfam" id="PF03480">
    <property type="entry name" value="DctP"/>
    <property type="match status" value="1"/>
</dbReference>
<keyword evidence="2" id="KW-0813">Transport</keyword>
<dbReference type="PATRIC" id="fig|1178482.3.peg.2446"/>
<comment type="caution">
    <text evidence="5">The sequence shown here is derived from an EMBL/GenBank/DDBJ whole genome shotgun (WGS) entry which is preliminary data.</text>
</comment>
<evidence type="ECO:0000256" key="2">
    <source>
        <dbReference type="ARBA" id="ARBA00022448"/>
    </source>
</evidence>
<evidence type="ECO:0008006" key="7">
    <source>
        <dbReference type="Google" id="ProtNLM"/>
    </source>
</evidence>
<evidence type="ECO:0000256" key="3">
    <source>
        <dbReference type="ARBA" id="ARBA00022729"/>
    </source>
</evidence>
<evidence type="ECO:0000256" key="1">
    <source>
        <dbReference type="ARBA" id="ARBA00009023"/>
    </source>
</evidence>
<gene>
    <name evidence="5" type="ORF">BJB45_19970</name>
</gene>
<dbReference type="InterPro" id="IPR004682">
    <property type="entry name" value="TRAP_DctP"/>
</dbReference>
<dbReference type="EMBL" id="AVBC01000035">
    <property type="protein sequence ID" value="ERL50877.1"/>
    <property type="molecule type" value="Genomic_DNA"/>
</dbReference>
<dbReference type="CDD" id="cd13676">
    <property type="entry name" value="PBP2_TRAP_DctP2_like"/>
    <property type="match status" value="1"/>
</dbReference>
<protein>
    <recommendedName>
        <fullName evidence="7">C4-dicarboxylate ABC transporter substrate-binding protein</fullName>
    </recommendedName>
</protein>
<reference evidence="5 6" key="1">
    <citation type="submission" date="2013-08" db="EMBL/GenBank/DDBJ databases">
        <title>draft genome of Halomonas huanghegensis, strain BJGMM-B45T.</title>
        <authorList>
            <person name="Miao C."/>
            <person name="Wan Y."/>
            <person name="Jin W."/>
        </authorList>
    </citation>
    <scope>NUCLEOTIDE SEQUENCE [LARGE SCALE GENOMIC DNA]</scope>
    <source>
        <strain evidence="5 6">BJGMM-B45</strain>
    </source>
</reference>
<dbReference type="GO" id="GO:0055085">
    <property type="term" value="P:transmembrane transport"/>
    <property type="evidence" value="ECO:0007669"/>
    <property type="project" value="InterPro"/>
</dbReference>
<dbReference type="GO" id="GO:0030288">
    <property type="term" value="C:outer membrane-bounded periplasmic space"/>
    <property type="evidence" value="ECO:0007669"/>
    <property type="project" value="InterPro"/>
</dbReference>
<keyword evidence="3 4" id="KW-0732">Signal</keyword>
<dbReference type="PANTHER" id="PTHR33376">
    <property type="match status" value="1"/>
</dbReference>
<feature type="signal peptide" evidence="4">
    <location>
        <begin position="1"/>
        <end position="23"/>
    </location>
</feature>
<feature type="chain" id="PRO_5009977374" description="C4-dicarboxylate ABC transporter substrate-binding protein" evidence="4">
    <location>
        <begin position="24"/>
        <end position="325"/>
    </location>
</feature>
<comment type="similarity">
    <text evidence="1">Belongs to the bacterial solute-binding protein 7 family.</text>
</comment>
<dbReference type="Proteomes" id="UP000019113">
    <property type="component" value="Unassembled WGS sequence"/>
</dbReference>
<dbReference type="InterPro" id="IPR038404">
    <property type="entry name" value="TRAP_DctP_sf"/>
</dbReference>